<keyword evidence="4 7" id="KW-0812">Transmembrane</keyword>
<dbReference type="RefSeq" id="WP_198570370.1">
    <property type="nucleotide sequence ID" value="NZ_CP066167.1"/>
</dbReference>
<dbReference type="GO" id="GO:0022857">
    <property type="term" value="F:transmembrane transporter activity"/>
    <property type="evidence" value="ECO:0007669"/>
    <property type="project" value="InterPro"/>
</dbReference>
<sequence length="193" mass="20908">MSSGDDAFPVVGFPDTEDDASSRRSRRRTRRDQRRSAMHRGTQLNIVSLIDVFAVLVFFLLSGASITAGRYQQLPVAMPATAQAQNTELESEPLLLSVTLLEDSVVVADHSGELARLPRTVEQSDLHRSLSDMLAGIKAANPDESHATLRVASGIAYADIVSVMDIISRFPGETKAMFPDISLGDVLAGEVIR</sequence>
<comment type="similarity">
    <text evidence="2 7">Belongs to the ExbD/TolR family.</text>
</comment>
<dbReference type="GO" id="GO:0005886">
    <property type="term" value="C:plasma membrane"/>
    <property type="evidence" value="ECO:0007669"/>
    <property type="project" value="UniProtKB-SubCell"/>
</dbReference>
<feature type="transmembrane region" description="Helical" evidence="9">
    <location>
        <begin position="44"/>
        <end position="66"/>
    </location>
</feature>
<keyword evidence="11" id="KW-1185">Reference proteome</keyword>
<evidence type="ECO:0000256" key="6">
    <source>
        <dbReference type="ARBA" id="ARBA00023136"/>
    </source>
</evidence>
<dbReference type="Pfam" id="PF02472">
    <property type="entry name" value="ExbD"/>
    <property type="match status" value="1"/>
</dbReference>
<keyword evidence="6 9" id="KW-0472">Membrane</keyword>
<dbReference type="AlphaFoldDB" id="A0A7T4R202"/>
<evidence type="ECO:0000256" key="7">
    <source>
        <dbReference type="RuleBase" id="RU003879"/>
    </source>
</evidence>
<name>A0A7T4R202_9GAMM</name>
<proteinExistence type="inferred from homology"/>
<evidence type="ECO:0000256" key="5">
    <source>
        <dbReference type="ARBA" id="ARBA00022989"/>
    </source>
</evidence>
<dbReference type="Proteomes" id="UP000596063">
    <property type="component" value="Chromosome"/>
</dbReference>
<reference evidence="10 11" key="1">
    <citation type="submission" date="2020-12" db="EMBL/GenBank/DDBJ databases">
        <authorList>
            <person name="Shan Y."/>
        </authorList>
    </citation>
    <scope>NUCLEOTIDE SEQUENCE [LARGE SCALE GENOMIC DNA]</scope>
    <source>
        <strain evidence="11">csc3.9</strain>
    </source>
</reference>
<dbReference type="KEGG" id="snan:I6N98_03185"/>
<evidence type="ECO:0000313" key="10">
    <source>
        <dbReference type="EMBL" id="QQD18884.1"/>
    </source>
</evidence>
<gene>
    <name evidence="10" type="ORF">I6N98_03185</name>
</gene>
<evidence type="ECO:0000256" key="1">
    <source>
        <dbReference type="ARBA" id="ARBA00004162"/>
    </source>
</evidence>
<accession>A0A7T4R202</accession>
<evidence type="ECO:0000256" key="3">
    <source>
        <dbReference type="ARBA" id="ARBA00022475"/>
    </source>
</evidence>
<dbReference type="InterPro" id="IPR003400">
    <property type="entry name" value="ExbD"/>
</dbReference>
<keyword evidence="7" id="KW-0813">Transport</keyword>
<keyword evidence="3" id="KW-1003">Cell membrane</keyword>
<evidence type="ECO:0000256" key="9">
    <source>
        <dbReference type="SAM" id="Phobius"/>
    </source>
</evidence>
<evidence type="ECO:0000256" key="2">
    <source>
        <dbReference type="ARBA" id="ARBA00005811"/>
    </source>
</evidence>
<comment type="subcellular location">
    <subcellularLocation>
        <location evidence="1">Cell membrane</location>
        <topology evidence="1">Single-pass membrane protein</topology>
    </subcellularLocation>
    <subcellularLocation>
        <location evidence="7">Cell membrane</location>
        <topology evidence="7">Single-pass type II membrane protein</topology>
    </subcellularLocation>
</comment>
<keyword evidence="7" id="KW-0653">Protein transport</keyword>
<keyword evidence="5 9" id="KW-1133">Transmembrane helix</keyword>
<evidence type="ECO:0000313" key="11">
    <source>
        <dbReference type="Proteomes" id="UP000596063"/>
    </source>
</evidence>
<organism evidence="10 11">
    <name type="scientific">Spongiibacter nanhainus</name>
    <dbReference type="NCBI Taxonomy" id="2794344"/>
    <lineage>
        <taxon>Bacteria</taxon>
        <taxon>Pseudomonadati</taxon>
        <taxon>Pseudomonadota</taxon>
        <taxon>Gammaproteobacteria</taxon>
        <taxon>Cellvibrionales</taxon>
        <taxon>Spongiibacteraceae</taxon>
        <taxon>Spongiibacter</taxon>
    </lineage>
</organism>
<dbReference type="GO" id="GO:0015031">
    <property type="term" value="P:protein transport"/>
    <property type="evidence" value="ECO:0007669"/>
    <property type="project" value="UniProtKB-KW"/>
</dbReference>
<feature type="compositionally biased region" description="Basic residues" evidence="8">
    <location>
        <begin position="23"/>
        <end position="38"/>
    </location>
</feature>
<evidence type="ECO:0000256" key="4">
    <source>
        <dbReference type="ARBA" id="ARBA00022692"/>
    </source>
</evidence>
<protein>
    <submittedName>
        <fullName evidence="10">Biopolymer transporter ExbD</fullName>
    </submittedName>
</protein>
<dbReference type="EMBL" id="CP066167">
    <property type="protein sequence ID" value="QQD18884.1"/>
    <property type="molecule type" value="Genomic_DNA"/>
</dbReference>
<evidence type="ECO:0000256" key="8">
    <source>
        <dbReference type="SAM" id="MobiDB-lite"/>
    </source>
</evidence>
<feature type="region of interest" description="Disordered" evidence="8">
    <location>
        <begin position="1"/>
        <end position="38"/>
    </location>
</feature>